<evidence type="ECO:0000313" key="2">
    <source>
        <dbReference type="EMBL" id="TKC03181.1"/>
    </source>
</evidence>
<organism evidence="2 3">
    <name type="scientific">Pedobacter cryotolerans</name>
    <dbReference type="NCBI Taxonomy" id="2571270"/>
    <lineage>
        <taxon>Bacteria</taxon>
        <taxon>Pseudomonadati</taxon>
        <taxon>Bacteroidota</taxon>
        <taxon>Sphingobacteriia</taxon>
        <taxon>Sphingobacteriales</taxon>
        <taxon>Sphingobacteriaceae</taxon>
        <taxon>Pedobacter</taxon>
    </lineage>
</organism>
<keyword evidence="1" id="KW-0732">Signal</keyword>
<feature type="signal peptide" evidence="1">
    <location>
        <begin position="1"/>
        <end position="25"/>
    </location>
</feature>
<proteinExistence type="predicted"/>
<name>A0A4U1CFP8_9SPHI</name>
<evidence type="ECO:0000313" key="3">
    <source>
        <dbReference type="Proteomes" id="UP000310477"/>
    </source>
</evidence>
<accession>A0A4U1CFP8</accession>
<dbReference type="AlphaFoldDB" id="A0A4U1CFP8"/>
<feature type="chain" id="PRO_5021012728" evidence="1">
    <location>
        <begin position="26"/>
        <end position="213"/>
    </location>
</feature>
<protein>
    <submittedName>
        <fullName evidence="2">Uncharacterized protein</fullName>
    </submittedName>
</protein>
<dbReference type="RefSeq" id="WP_136873539.1">
    <property type="nucleotide sequence ID" value="NZ_SWBO01000001.1"/>
</dbReference>
<dbReference type="EMBL" id="SWBO01000001">
    <property type="protein sequence ID" value="TKC03181.1"/>
    <property type="molecule type" value="Genomic_DNA"/>
</dbReference>
<gene>
    <name evidence="2" type="ORF">FA045_01015</name>
</gene>
<evidence type="ECO:0000256" key="1">
    <source>
        <dbReference type="SAM" id="SignalP"/>
    </source>
</evidence>
<sequence>MKNKLLNSFLLFLAINAISINLSKAQYEFIPDQTTGKPLTTARYENVTGTPYLVDAWLNGEVKLANGSIVKPKAIKYDAVTDKLLFQQDGKIFEFFPRVAVFKLFAPNQTRTFLINDKNDQYFELLTDGDIKLLKKTKKVVLERKGYNSATVEKVIDENIKYFILVNDKQSEVKLNKKALAKLLPNYKSQIDEYTISQGTEENDYINLIKSLE</sequence>
<keyword evidence="3" id="KW-1185">Reference proteome</keyword>
<reference evidence="2 3" key="1">
    <citation type="submission" date="2019-04" db="EMBL/GenBank/DDBJ databases">
        <title>Pedobacter sp. AR-2-6 sp. nov., isolated from Arctic soil.</title>
        <authorList>
            <person name="Dahal R.H."/>
            <person name="Kim D.-U."/>
        </authorList>
    </citation>
    <scope>NUCLEOTIDE SEQUENCE [LARGE SCALE GENOMIC DNA]</scope>
    <source>
        <strain evidence="2 3">AR-2-6</strain>
    </source>
</reference>
<dbReference type="Proteomes" id="UP000310477">
    <property type="component" value="Unassembled WGS sequence"/>
</dbReference>
<dbReference type="OrthoDB" id="680837at2"/>
<comment type="caution">
    <text evidence="2">The sequence shown here is derived from an EMBL/GenBank/DDBJ whole genome shotgun (WGS) entry which is preliminary data.</text>
</comment>